<evidence type="ECO:0000313" key="5">
    <source>
        <dbReference type="Proteomes" id="UP000431092"/>
    </source>
</evidence>
<keyword evidence="2" id="KW-0812">Transmembrane</keyword>
<keyword evidence="2" id="KW-0472">Membrane</keyword>
<accession>A0A6I3I5X9</accession>
<name>A0A6I3I5X9_9MICO</name>
<proteinExistence type="predicted"/>
<feature type="domain" description="DUF1648" evidence="3">
    <location>
        <begin position="42"/>
        <end position="80"/>
    </location>
</feature>
<dbReference type="EMBL" id="WLVL01000021">
    <property type="protein sequence ID" value="MTB71594.1"/>
    <property type="molecule type" value="Genomic_DNA"/>
</dbReference>
<gene>
    <name evidence="4" type="ORF">GGG17_06345</name>
</gene>
<keyword evidence="2" id="KW-1133">Transmembrane helix</keyword>
<evidence type="ECO:0000259" key="3">
    <source>
        <dbReference type="Pfam" id="PF07853"/>
    </source>
</evidence>
<feature type="transmembrane region" description="Helical" evidence="2">
    <location>
        <begin position="34"/>
        <end position="54"/>
    </location>
</feature>
<dbReference type="AlphaFoldDB" id="A0A6I3I5X9"/>
<sequence>MSGGTWQEQAARRTAVSREARTLPREPASWPSRVALGLATVAWLGTLVWLVATLPERVPTHWSSGTIPDRWSSRGVALATSALLPPAIADGQIGVAAHRPGGEVPGWAFPVTLACFLASIGLVVARMGLGGRYRPREDDPDLG</sequence>
<reference evidence="4 5" key="1">
    <citation type="submission" date="2019-11" db="EMBL/GenBank/DDBJ databases">
        <title>Whole genome sequencing identifies a novel species of the genus Arsenicicoccus isolated from human blood.</title>
        <authorList>
            <person name="Jeong J.H."/>
            <person name="Kweon O.J."/>
            <person name="Kim H.R."/>
            <person name="Kim T.-H."/>
            <person name="Ha S.-M."/>
            <person name="Lee M.-K."/>
        </authorList>
    </citation>
    <scope>NUCLEOTIDE SEQUENCE [LARGE SCALE GENOMIC DNA]</scope>
    <source>
        <strain evidence="4 5">MKL-02</strain>
    </source>
</reference>
<protein>
    <submittedName>
        <fullName evidence="4">DUF1648 domain-containing protein</fullName>
    </submittedName>
</protein>
<dbReference type="Proteomes" id="UP000431092">
    <property type="component" value="Unassembled WGS sequence"/>
</dbReference>
<evidence type="ECO:0000256" key="2">
    <source>
        <dbReference type="SAM" id="Phobius"/>
    </source>
</evidence>
<evidence type="ECO:0000313" key="4">
    <source>
        <dbReference type="EMBL" id="MTB71594.1"/>
    </source>
</evidence>
<comment type="caution">
    <text evidence="4">The sequence shown here is derived from an EMBL/GenBank/DDBJ whole genome shotgun (WGS) entry which is preliminary data.</text>
</comment>
<evidence type="ECO:0000256" key="1">
    <source>
        <dbReference type="SAM" id="MobiDB-lite"/>
    </source>
</evidence>
<feature type="region of interest" description="Disordered" evidence="1">
    <location>
        <begin position="1"/>
        <end position="24"/>
    </location>
</feature>
<organism evidence="4 5">
    <name type="scientific">Arsenicicoccus cauae</name>
    <dbReference type="NCBI Taxonomy" id="2663847"/>
    <lineage>
        <taxon>Bacteria</taxon>
        <taxon>Bacillati</taxon>
        <taxon>Actinomycetota</taxon>
        <taxon>Actinomycetes</taxon>
        <taxon>Micrococcales</taxon>
        <taxon>Intrasporangiaceae</taxon>
        <taxon>Arsenicicoccus</taxon>
    </lineage>
</organism>
<dbReference type="Pfam" id="PF07853">
    <property type="entry name" value="DUF1648"/>
    <property type="match status" value="1"/>
</dbReference>
<keyword evidence="5" id="KW-1185">Reference proteome</keyword>
<dbReference type="InterPro" id="IPR012867">
    <property type="entry name" value="DUF1648"/>
</dbReference>
<feature type="transmembrane region" description="Helical" evidence="2">
    <location>
        <begin position="107"/>
        <end position="129"/>
    </location>
</feature>